<evidence type="ECO:0000259" key="1">
    <source>
        <dbReference type="Pfam" id="PF05368"/>
    </source>
</evidence>
<sequence>MIVVTGATGRLGSQVVERLLERVPADSLGVSVRDAARAAHLAGRGVRVREADFTRPATLGAVFEGADTVLVVSPSIAGPGAAAASRAAVDHAVAAGARRILYTSHQAASPDSRFAAQPTHAAVEEHLREVPARTTALRHGFYASTLERYAPRALETGELRVPEDGPFSWSDHADLAEADAVALTDPGTPDGPTPPLTAPDLLDLADVARVLTDLTGRTVRRVVVDDEEWVADQVALGVPRPAAEFVLGMFRAARRGDFAVAGPFLEELIGRRPVSVRESLDRFLRTLPARSGSGPVPGSAV</sequence>
<organism evidence="2 3">
    <name type="scientific">Promicromonospora citrea</name>
    <dbReference type="NCBI Taxonomy" id="43677"/>
    <lineage>
        <taxon>Bacteria</taxon>
        <taxon>Bacillati</taxon>
        <taxon>Actinomycetota</taxon>
        <taxon>Actinomycetes</taxon>
        <taxon>Micrococcales</taxon>
        <taxon>Promicromonosporaceae</taxon>
        <taxon>Promicromonospora</taxon>
    </lineage>
</organism>
<dbReference type="InterPro" id="IPR052718">
    <property type="entry name" value="NmrA-type_oxidoreductase"/>
</dbReference>
<accession>A0A8H9GQN7</accession>
<evidence type="ECO:0000313" key="3">
    <source>
        <dbReference type="Proteomes" id="UP000655589"/>
    </source>
</evidence>
<reference evidence="2" key="2">
    <citation type="submission" date="2020-09" db="EMBL/GenBank/DDBJ databases">
        <authorList>
            <person name="Sun Q."/>
            <person name="Ohkuma M."/>
        </authorList>
    </citation>
    <scope>NUCLEOTIDE SEQUENCE</scope>
    <source>
        <strain evidence="2">JCM 3051</strain>
    </source>
</reference>
<name>A0A8H9GQN7_9MICO</name>
<dbReference type="Gene3D" id="3.40.50.720">
    <property type="entry name" value="NAD(P)-binding Rossmann-like Domain"/>
    <property type="match status" value="1"/>
</dbReference>
<dbReference type="Pfam" id="PF05368">
    <property type="entry name" value="NmrA"/>
    <property type="match status" value="1"/>
</dbReference>
<dbReference type="Gene3D" id="3.90.25.10">
    <property type="entry name" value="UDP-galactose 4-epimerase, domain 1"/>
    <property type="match status" value="1"/>
</dbReference>
<dbReference type="PANTHER" id="PTHR47129">
    <property type="entry name" value="QUINONE OXIDOREDUCTASE 2"/>
    <property type="match status" value="1"/>
</dbReference>
<dbReference type="Proteomes" id="UP000655589">
    <property type="component" value="Unassembled WGS sequence"/>
</dbReference>
<dbReference type="SUPFAM" id="SSF51735">
    <property type="entry name" value="NAD(P)-binding Rossmann-fold domains"/>
    <property type="match status" value="1"/>
</dbReference>
<keyword evidence="3" id="KW-1185">Reference proteome</keyword>
<gene>
    <name evidence="2" type="ORF">GCM10010102_37200</name>
</gene>
<dbReference type="InterPro" id="IPR036291">
    <property type="entry name" value="NAD(P)-bd_dom_sf"/>
</dbReference>
<dbReference type="RefSeq" id="WP_171107513.1">
    <property type="nucleotide sequence ID" value="NZ_BMPT01000018.1"/>
</dbReference>
<proteinExistence type="predicted"/>
<reference evidence="2" key="1">
    <citation type="journal article" date="2014" name="Int. J. Syst. Evol. Microbiol.">
        <title>Complete genome sequence of Corynebacterium casei LMG S-19264T (=DSM 44701T), isolated from a smear-ripened cheese.</title>
        <authorList>
            <consortium name="US DOE Joint Genome Institute (JGI-PGF)"/>
            <person name="Walter F."/>
            <person name="Albersmeier A."/>
            <person name="Kalinowski J."/>
            <person name="Ruckert C."/>
        </authorList>
    </citation>
    <scope>NUCLEOTIDE SEQUENCE</scope>
    <source>
        <strain evidence="2">JCM 3051</strain>
    </source>
</reference>
<evidence type="ECO:0000313" key="2">
    <source>
        <dbReference type="EMBL" id="GGM38208.1"/>
    </source>
</evidence>
<dbReference type="EMBL" id="BMPT01000018">
    <property type="protein sequence ID" value="GGM38208.1"/>
    <property type="molecule type" value="Genomic_DNA"/>
</dbReference>
<feature type="domain" description="NmrA-like" evidence="1">
    <location>
        <begin position="2"/>
        <end position="252"/>
    </location>
</feature>
<dbReference type="PANTHER" id="PTHR47129:SF1">
    <property type="entry name" value="NMRA-LIKE DOMAIN-CONTAINING PROTEIN"/>
    <property type="match status" value="1"/>
</dbReference>
<dbReference type="AlphaFoldDB" id="A0A8H9GQN7"/>
<protein>
    <submittedName>
        <fullName evidence="2">NmrA family transcriptional regulator</fullName>
    </submittedName>
</protein>
<dbReference type="InterPro" id="IPR008030">
    <property type="entry name" value="NmrA-like"/>
</dbReference>
<comment type="caution">
    <text evidence="2">The sequence shown here is derived from an EMBL/GenBank/DDBJ whole genome shotgun (WGS) entry which is preliminary data.</text>
</comment>